<organism evidence="1 2">
    <name type="scientific">Chryseobacterium arthrosphaerae</name>
    <dbReference type="NCBI Taxonomy" id="651561"/>
    <lineage>
        <taxon>Bacteria</taxon>
        <taxon>Pseudomonadati</taxon>
        <taxon>Bacteroidota</taxon>
        <taxon>Flavobacteriia</taxon>
        <taxon>Flavobacteriales</taxon>
        <taxon>Weeksellaceae</taxon>
        <taxon>Chryseobacterium group</taxon>
        <taxon>Chryseobacterium</taxon>
    </lineage>
</organism>
<sequence>MGTVCIRGFKKNIKHADIRVRAQQSKEFWRSATASSRMKPDIVLEYNGNRIVLDTKWKNLNGSHLPSPEDLRQMYAYHRYFKAAKQLGISWRRSKLITGDYSAVEMISSQISLPVELPLFLPIRYQAVEENIVSFVKDNFISSCSSDVSILKD</sequence>
<dbReference type="Proteomes" id="UP000276953">
    <property type="component" value="Unassembled WGS sequence"/>
</dbReference>
<accession>A0A3S0Q7E7</accession>
<dbReference type="EMBL" id="RYFC01000001">
    <property type="protein sequence ID" value="RTZ49523.1"/>
    <property type="molecule type" value="Genomic_DNA"/>
</dbReference>
<protein>
    <submittedName>
        <fullName evidence="1">Uncharacterized protein</fullName>
    </submittedName>
</protein>
<evidence type="ECO:0000313" key="2">
    <source>
        <dbReference type="Proteomes" id="UP000276953"/>
    </source>
</evidence>
<proteinExistence type="predicted"/>
<name>A0A3S0Q7E7_9FLAO</name>
<reference evidence="1 2" key="1">
    <citation type="submission" date="2018-12" db="EMBL/GenBank/DDBJ databases">
        <title>Draft Genome Sequence of Chryseobacterium arthrosphaerae strain ED882-96 Isolated from the Blood of a Patient with Liver Cirrhosis in Taiwan.</title>
        <authorList>
            <person name="Lin J.-N."/>
            <person name="Lai C.-H."/>
            <person name="Yang C.-H."/>
            <person name="Huang Y.-H."/>
        </authorList>
    </citation>
    <scope>NUCLEOTIDE SEQUENCE [LARGE SCALE GENOMIC DNA]</scope>
    <source>
        <strain evidence="1 2">ED882-96</strain>
    </source>
</reference>
<gene>
    <name evidence="1" type="ORF">EJ377_03045</name>
</gene>
<dbReference type="Pfam" id="PF10117">
    <property type="entry name" value="McrBC"/>
    <property type="match status" value="1"/>
</dbReference>
<comment type="caution">
    <text evidence="1">The sequence shown here is derived from an EMBL/GenBank/DDBJ whole genome shotgun (WGS) entry which is preliminary data.</text>
</comment>
<dbReference type="InterPro" id="IPR019292">
    <property type="entry name" value="McrC"/>
</dbReference>
<evidence type="ECO:0000313" key="1">
    <source>
        <dbReference type="EMBL" id="RTZ49523.1"/>
    </source>
</evidence>
<dbReference type="AlphaFoldDB" id="A0A3S0Q7E7"/>